<evidence type="ECO:0000256" key="2">
    <source>
        <dbReference type="ARBA" id="ARBA00022692"/>
    </source>
</evidence>
<dbReference type="AlphaFoldDB" id="A0A0V8LY33"/>
<feature type="transmembrane region" description="Helical" evidence="5">
    <location>
        <begin position="359"/>
        <end position="382"/>
    </location>
</feature>
<dbReference type="Proteomes" id="UP000053577">
    <property type="component" value="Unassembled WGS sequence"/>
</dbReference>
<evidence type="ECO:0000313" key="7">
    <source>
        <dbReference type="EMBL" id="KSV16394.1"/>
    </source>
</evidence>
<feature type="transmembrane region" description="Helical" evidence="5">
    <location>
        <begin position="239"/>
        <end position="258"/>
    </location>
</feature>
<dbReference type="EMBL" id="JGYD01000026">
    <property type="protein sequence ID" value="KSV16394.1"/>
    <property type="molecule type" value="Genomic_DNA"/>
</dbReference>
<gene>
    <name evidence="7" type="ORF">DA01_03970</name>
</gene>
<dbReference type="InterPro" id="IPR011701">
    <property type="entry name" value="MFS"/>
</dbReference>
<dbReference type="GO" id="GO:0005886">
    <property type="term" value="C:plasma membrane"/>
    <property type="evidence" value="ECO:0007669"/>
    <property type="project" value="UniProtKB-SubCell"/>
</dbReference>
<dbReference type="CDD" id="cd17370">
    <property type="entry name" value="MFS_MJ1317_like"/>
    <property type="match status" value="1"/>
</dbReference>
<evidence type="ECO:0000256" key="3">
    <source>
        <dbReference type="ARBA" id="ARBA00022989"/>
    </source>
</evidence>
<dbReference type="eggNOG" id="COG2814">
    <property type="taxonomic scope" value="Bacteria"/>
</dbReference>
<feature type="transmembrane region" description="Helical" evidence="5">
    <location>
        <begin position="388"/>
        <end position="409"/>
    </location>
</feature>
<keyword evidence="4 5" id="KW-0472">Membrane</keyword>
<dbReference type="PROSITE" id="PS50850">
    <property type="entry name" value="MFS"/>
    <property type="match status" value="1"/>
</dbReference>
<dbReference type="InterPro" id="IPR020846">
    <property type="entry name" value="MFS_dom"/>
</dbReference>
<feature type="domain" description="Major facilitator superfamily (MFS) profile" evidence="6">
    <location>
        <begin position="20"/>
        <end position="413"/>
    </location>
</feature>
<dbReference type="PANTHER" id="PTHR23518">
    <property type="entry name" value="C-METHYLTRANSFERASE"/>
    <property type="match status" value="1"/>
</dbReference>
<evidence type="ECO:0000256" key="1">
    <source>
        <dbReference type="ARBA" id="ARBA00004651"/>
    </source>
</evidence>
<dbReference type="Pfam" id="PF07690">
    <property type="entry name" value="MFS_1"/>
    <property type="match status" value="1"/>
</dbReference>
<dbReference type="PROSITE" id="PS00216">
    <property type="entry name" value="SUGAR_TRANSPORT_1"/>
    <property type="match status" value="1"/>
</dbReference>
<dbReference type="InterPro" id="IPR036259">
    <property type="entry name" value="MFS_trans_sf"/>
</dbReference>
<keyword evidence="2 5" id="KW-0812">Transmembrane</keyword>
<comment type="subcellular location">
    <subcellularLocation>
        <location evidence="1">Cell membrane</location>
        <topology evidence="1">Multi-pass membrane protein</topology>
    </subcellularLocation>
</comment>
<evidence type="ECO:0000256" key="5">
    <source>
        <dbReference type="SAM" id="Phobius"/>
    </source>
</evidence>
<comment type="caution">
    <text evidence="7">The sequence shown here is derived from an EMBL/GenBank/DDBJ whole genome shotgun (WGS) entry which is preliminary data.</text>
</comment>
<evidence type="ECO:0000313" key="8">
    <source>
        <dbReference type="Proteomes" id="UP000053577"/>
    </source>
</evidence>
<dbReference type="InterPro" id="IPR005829">
    <property type="entry name" value="Sugar_transporter_CS"/>
</dbReference>
<evidence type="ECO:0000256" key="4">
    <source>
        <dbReference type="ARBA" id="ARBA00023136"/>
    </source>
</evidence>
<dbReference type="GO" id="GO:0022857">
    <property type="term" value="F:transmembrane transporter activity"/>
    <property type="evidence" value="ECO:0007669"/>
    <property type="project" value="InterPro"/>
</dbReference>
<organism evidence="7 8">
    <name type="scientific">Dehalococcoides mccartyi</name>
    <dbReference type="NCBI Taxonomy" id="61435"/>
    <lineage>
        <taxon>Bacteria</taxon>
        <taxon>Bacillati</taxon>
        <taxon>Chloroflexota</taxon>
        <taxon>Dehalococcoidia</taxon>
        <taxon>Dehalococcoidales</taxon>
        <taxon>Dehalococcoidaceae</taxon>
        <taxon>Dehalococcoides</taxon>
    </lineage>
</organism>
<feature type="transmembrane region" description="Helical" evidence="5">
    <location>
        <begin position="187"/>
        <end position="206"/>
    </location>
</feature>
<feature type="transmembrane region" description="Helical" evidence="5">
    <location>
        <begin position="152"/>
        <end position="172"/>
    </location>
</feature>
<sequence length="421" mass="45690">MKQEMKPAASEKRIMGFAPNVFFLGIVSFLTDISSEIIFTLVPLFLANVLGATTTVIGFVGGLSDSTEAIFKILSGYLSDKINRCKSLALFGYGFSALSKPFMLLANSWGIVTGVRFADRVGKGVRSSPRDALIANSVEVYERGRSFGLHKAMDSLGATLGLGIAAVVIYFTQSGSLTLKPETYTTLVWWGIIPAFLAVLVLAVFVKEKRRPQNTAQADMKPHFNFRTLFSGMDSRFKLFLLVMFLFTLGNSSDYFVILRAQDMGVSVLAISLMLVVFNLTYTLISLPAGLLSDRIGRRRVIAMGWLFYALVYLGFAVTQSQIGIWILFGCYGLYYGIVEGVAKAFVADMIPPDKRGTAYGLYQGVVGLTLLPASLIAGILWDTIGSAAPFYFGAALALLAVIGLLVFIKEPPKKKPAGAA</sequence>
<feature type="transmembrane region" description="Helical" evidence="5">
    <location>
        <begin position="37"/>
        <end position="63"/>
    </location>
</feature>
<evidence type="ECO:0000259" key="6">
    <source>
        <dbReference type="PROSITE" id="PS50850"/>
    </source>
</evidence>
<dbReference type="OrthoDB" id="9810492at2"/>
<protein>
    <submittedName>
        <fullName evidence="7">MFS transporter</fullName>
    </submittedName>
</protein>
<accession>A0A0V8LY33</accession>
<dbReference type="PATRIC" id="fig|61435.5.peg.792"/>
<feature type="transmembrane region" description="Helical" evidence="5">
    <location>
        <begin position="301"/>
        <end position="319"/>
    </location>
</feature>
<dbReference type="PANTHER" id="PTHR23518:SF2">
    <property type="entry name" value="MAJOR FACILITATOR SUPERFAMILY TRANSPORTER"/>
    <property type="match status" value="1"/>
</dbReference>
<feature type="transmembrane region" description="Helical" evidence="5">
    <location>
        <begin position="264"/>
        <end position="289"/>
    </location>
</feature>
<keyword evidence="3 5" id="KW-1133">Transmembrane helix</keyword>
<feature type="transmembrane region" description="Helical" evidence="5">
    <location>
        <begin position="325"/>
        <end position="347"/>
    </location>
</feature>
<dbReference type="SUPFAM" id="SSF103473">
    <property type="entry name" value="MFS general substrate transporter"/>
    <property type="match status" value="1"/>
</dbReference>
<feature type="transmembrane region" description="Helical" evidence="5">
    <location>
        <begin position="12"/>
        <end position="31"/>
    </location>
</feature>
<reference evidence="7 8" key="1">
    <citation type="journal article" date="2015" name="Sci. Rep.">
        <title>A comparative genomics and reductive dehalogenase gene transcription study of two chloroethene-respiring bacteria, Dehalococcoides mccartyi strains MB and 11a.</title>
        <authorList>
            <person name="Low A."/>
            <person name="Shen Z."/>
            <person name="Cheng D."/>
            <person name="Rogers M.J."/>
            <person name="Lee P.K."/>
            <person name="He J."/>
        </authorList>
    </citation>
    <scope>NUCLEOTIDE SEQUENCE [LARGE SCALE GENOMIC DNA]</scope>
    <source>
        <strain evidence="7 8">MB</strain>
    </source>
</reference>
<dbReference type="RefSeq" id="WP_058292802.1">
    <property type="nucleotide sequence ID" value="NZ_JGYD01000026.1"/>
</dbReference>
<proteinExistence type="predicted"/>
<dbReference type="Gene3D" id="1.20.1250.20">
    <property type="entry name" value="MFS general substrate transporter like domains"/>
    <property type="match status" value="2"/>
</dbReference>
<name>A0A0V8LY33_9CHLR</name>